<sequence length="63" mass="7799">HQTLMWARVQNCSIQCWSPHLCWMWRQALVRSTYWMHLVLETVYSPFRLKLLINMDCLQIQQY</sequence>
<name>A0ABD0RWL2_CIRMR</name>
<evidence type="ECO:0000313" key="1">
    <source>
        <dbReference type="EMBL" id="KAL0202907.1"/>
    </source>
</evidence>
<dbReference type="EMBL" id="JAMKFB020000001">
    <property type="protein sequence ID" value="KAL0202907.1"/>
    <property type="molecule type" value="Genomic_DNA"/>
</dbReference>
<evidence type="ECO:0000313" key="2">
    <source>
        <dbReference type="Proteomes" id="UP001529510"/>
    </source>
</evidence>
<feature type="non-terminal residue" evidence="1">
    <location>
        <position position="1"/>
    </location>
</feature>
<comment type="caution">
    <text evidence="1">The sequence shown here is derived from an EMBL/GenBank/DDBJ whole genome shotgun (WGS) entry which is preliminary data.</text>
</comment>
<reference evidence="1 2" key="1">
    <citation type="submission" date="2024-05" db="EMBL/GenBank/DDBJ databases">
        <title>Genome sequencing and assembly of Indian major carp, Cirrhinus mrigala (Hamilton, 1822).</title>
        <authorList>
            <person name="Mohindra V."/>
            <person name="Chowdhury L.M."/>
            <person name="Lal K."/>
            <person name="Jena J.K."/>
        </authorList>
    </citation>
    <scope>NUCLEOTIDE SEQUENCE [LARGE SCALE GENOMIC DNA]</scope>
    <source>
        <strain evidence="1">CM1030</strain>
        <tissue evidence="1">Blood</tissue>
    </source>
</reference>
<accession>A0ABD0RWL2</accession>
<dbReference type="AlphaFoldDB" id="A0ABD0RWL2"/>
<feature type="non-terminal residue" evidence="1">
    <location>
        <position position="63"/>
    </location>
</feature>
<protein>
    <submittedName>
        <fullName evidence="1">Uncharacterized protein</fullName>
    </submittedName>
</protein>
<organism evidence="1 2">
    <name type="scientific">Cirrhinus mrigala</name>
    <name type="common">Mrigala</name>
    <dbReference type="NCBI Taxonomy" id="683832"/>
    <lineage>
        <taxon>Eukaryota</taxon>
        <taxon>Metazoa</taxon>
        <taxon>Chordata</taxon>
        <taxon>Craniata</taxon>
        <taxon>Vertebrata</taxon>
        <taxon>Euteleostomi</taxon>
        <taxon>Actinopterygii</taxon>
        <taxon>Neopterygii</taxon>
        <taxon>Teleostei</taxon>
        <taxon>Ostariophysi</taxon>
        <taxon>Cypriniformes</taxon>
        <taxon>Cyprinidae</taxon>
        <taxon>Labeoninae</taxon>
        <taxon>Labeonini</taxon>
        <taxon>Cirrhinus</taxon>
    </lineage>
</organism>
<keyword evidence="2" id="KW-1185">Reference proteome</keyword>
<dbReference type="Proteomes" id="UP001529510">
    <property type="component" value="Unassembled WGS sequence"/>
</dbReference>
<gene>
    <name evidence="1" type="ORF">M9458_000925</name>
</gene>
<proteinExistence type="predicted"/>